<name>A0A147BAE7_IXORI</name>
<keyword evidence="1" id="KW-0732">Signal</keyword>
<feature type="chain" id="PRO_5007541897" evidence="1">
    <location>
        <begin position="21"/>
        <end position="87"/>
    </location>
</feature>
<evidence type="ECO:0000256" key="1">
    <source>
        <dbReference type="SAM" id="SignalP"/>
    </source>
</evidence>
<reference evidence="2" key="1">
    <citation type="journal article" date="2018" name="PLoS Negl. Trop. Dis.">
        <title>Sialome diversity of ticks revealed by RNAseq of single tick salivary glands.</title>
        <authorList>
            <person name="Perner J."/>
            <person name="Kropackova S."/>
            <person name="Kopacek P."/>
            <person name="Ribeiro J.M."/>
        </authorList>
    </citation>
    <scope>NUCLEOTIDE SEQUENCE</scope>
    <source>
        <strain evidence="2">Siblings of single egg batch collected in Ceske Budejovice</strain>
        <tissue evidence="2">Salivary glands</tissue>
    </source>
</reference>
<sequence length="87" mass="9822">MHYIVIQLLQLQSFVQLVTSSNRCQLGASLDSCGGVPPRYSCVTKYRRRVAYVSGCFLSRTQITPNLATLLTNNIERYRTTRTAHLA</sequence>
<proteinExistence type="predicted"/>
<feature type="signal peptide" evidence="1">
    <location>
        <begin position="1"/>
        <end position="20"/>
    </location>
</feature>
<dbReference type="EMBL" id="GEGO01007658">
    <property type="protein sequence ID" value="JAR87746.1"/>
    <property type="molecule type" value="Transcribed_RNA"/>
</dbReference>
<protein>
    <submittedName>
        <fullName evidence="2">Putative secreted protein</fullName>
    </submittedName>
</protein>
<evidence type="ECO:0000313" key="2">
    <source>
        <dbReference type="EMBL" id="JAR87746.1"/>
    </source>
</evidence>
<dbReference type="AlphaFoldDB" id="A0A147BAE7"/>
<organism evidence="2">
    <name type="scientific">Ixodes ricinus</name>
    <name type="common">Common tick</name>
    <name type="synonym">Acarus ricinus</name>
    <dbReference type="NCBI Taxonomy" id="34613"/>
    <lineage>
        <taxon>Eukaryota</taxon>
        <taxon>Metazoa</taxon>
        <taxon>Ecdysozoa</taxon>
        <taxon>Arthropoda</taxon>
        <taxon>Chelicerata</taxon>
        <taxon>Arachnida</taxon>
        <taxon>Acari</taxon>
        <taxon>Parasitiformes</taxon>
        <taxon>Ixodida</taxon>
        <taxon>Ixodoidea</taxon>
        <taxon>Ixodidae</taxon>
        <taxon>Ixodinae</taxon>
        <taxon>Ixodes</taxon>
    </lineage>
</organism>
<accession>A0A147BAE7</accession>